<keyword evidence="2" id="KW-1185">Reference proteome</keyword>
<evidence type="ECO:0000313" key="1">
    <source>
        <dbReference type="EMBL" id="KAH7665681.1"/>
    </source>
</evidence>
<proteinExistence type="predicted"/>
<gene>
    <name evidence="1" type="ORF">IHE45_13G048400</name>
</gene>
<dbReference type="Proteomes" id="UP000827976">
    <property type="component" value="Chromosome 13"/>
</dbReference>
<dbReference type="EMBL" id="CM037023">
    <property type="protein sequence ID" value="KAH7665681.1"/>
    <property type="molecule type" value="Genomic_DNA"/>
</dbReference>
<evidence type="ECO:0000313" key="2">
    <source>
        <dbReference type="Proteomes" id="UP000827976"/>
    </source>
</evidence>
<comment type="caution">
    <text evidence="1">The sequence shown here is derived from an EMBL/GenBank/DDBJ whole genome shotgun (WGS) entry which is preliminary data.</text>
</comment>
<organism evidence="1 2">
    <name type="scientific">Dioscorea alata</name>
    <name type="common">Purple yam</name>
    <dbReference type="NCBI Taxonomy" id="55571"/>
    <lineage>
        <taxon>Eukaryota</taxon>
        <taxon>Viridiplantae</taxon>
        <taxon>Streptophyta</taxon>
        <taxon>Embryophyta</taxon>
        <taxon>Tracheophyta</taxon>
        <taxon>Spermatophyta</taxon>
        <taxon>Magnoliopsida</taxon>
        <taxon>Liliopsida</taxon>
        <taxon>Dioscoreales</taxon>
        <taxon>Dioscoreaceae</taxon>
        <taxon>Dioscorea</taxon>
    </lineage>
</organism>
<protein>
    <submittedName>
        <fullName evidence="1">Proteinase inhibitor I13 potato inhibitor I protein</fullName>
    </submittedName>
</protein>
<name>A0ACB7UXP6_DIOAL</name>
<sequence length="68" mass="7505">MSCAGKSCWPELLGVKGEKAVTTIEEDNDQVKAIIVEDGSVVTKDFRCDRVWVWVNKEGVVIQVPKIG</sequence>
<reference evidence="2" key="1">
    <citation type="journal article" date="2022" name="Nat. Commun.">
        <title>Chromosome evolution and the genetic basis of agronomically important traits in greater yam.</title>
        <authorList>
            <person name="Bredeson J.V."/>
            <person name="Lyons J.B."/>
            <person name="Oniyinde I.O."/>
            <person name="Okereke N.R."/>
            <person name="Kolade O."/>
            <person name="Nnabue I."/>
            <person name="Nwadili C.O."/>
            <person name="Hribova E."/>
            <person name="Parker M."/>
            <person name="Nwogha J."/>
            <person name="Shu S."/>
            <person name="Carlson J."/>
            <person name="Kariba R."/>
            <person name="Muthemba S."/>
            <person name="Knop K."/>
            <person name="Barton G.J."/>
            <person name="Sherwood A.V."/>
            <person name="Lopez-Montes A."/>
            <person name="Asiedu R."/>
            <person name="Jamnadass R."/>
            <person name="Muchugi A."/>
            <person name="Goodstein D."/>
            <person name="Egesi C.N."/>
            <person name="Featherston J."/>
            <person name="Asfaw A."/>
            <person name="Simpson G.G."/>
            <person name="Dolezel J."/>
            <person name="Hendre P.S."/>
            <person name="Van Deynze A."/>
            <person name="Kumar P.L."/>
            <person name="Obidiegwu J.E."/>
            <person name="Bhattacharjee R."/>
            <person name="Rokhsar D.S."/>
        </authorList>
    </citation>
    <scope>NUCLEOTIDE SEQUENCE [LARGE SCALE GENOMIC DNA]</scope>
    <source>
        <strain evidence="2">cv. TDa95/00328</strain>
    </source>
</reference>
<accession>A0ACB7UXP6</accession>